<dbReference type="GO" id="GO:0004175">
    <property type="term" value="F:endopeptidase activity"/>
    <property type="evidence" value="ECO:0007669"/>
    <property type="project" value="TreeGrafter"/>
</dbReference>
<evidence type="ECO:0000313" key="7">
    <source>
        <dbReference type="Proteomes" id="UP000244450"/>
    </source>
</evidence>
<dbReference type="GO" id="GO:0030288">
    <property type="term" value="C:outer membrane-bounded periplasmic space"/>
    <property type="evidence" value="ECO:0007669"/>
    <property type="project" value="TreeGrafter"/>
</dbReference>
<dbReference type="Gene3D" id="3.90.226.10">
    <property type="entry name" value="2-enoyl-CoA Hydratase, Chain A, domain 1"/>
    <property type="match status" value="1"/>
</dbReference>
<keyword evidence="1" id="KW-0645">Protease</keyword>
<keyword evidence="7" id="KW-1185">Reference proteome</keyword>
<feature type="domain" description="Tail specific protease" evidence="5">
    <location>
        <begin position="210"/>
        <end position="438"/>
    </location>
</feature>
<dbReference type="Proteomes" id="UP000244450">
    <property type="component" value="Unassembled WGS sequence"/>
</dbReference>
<dbReference type="SUPFAM" id="SSF52096">
    <property type="entry name" value="ClpP/crotonase"/>
    <property type="match status" value="1"/>
</dbReference>
<comment type="caution">
    <text evidence="6">The sequence shown here is derived from an EMBL/GenBank/DDBJ whole genome shotgun (WGS) entry which is preliminary data.</text>
</comment>
<dbReference type="GO" id="GO:0008236">
    <property type="term" value="F:serine-type peptidase activity"/>
    <property type="evidence" value="ECO:0007669"/>
    <property type="project" value="UniProtKB-KW"/>
</dbReference>
<protein>
    <recommendedName>
        <fullName evidence="5">Tail specific protease domain-containing protein</fullName>
    </recommendedName>
</protein>
<evidence type="ECO:0000256" key="2">
    <source>
        <dbReference type="ARBA" id="ARBA00022801"/>
    </source>
</evidence>
<evidence type="ECO:0000313" key="6">
    <source>
        <dbReference type="EMBL" id="PUZ25526.1"/>
    </source>
</evidence>
<evidence type="ECO:0000259" key="5">
    <source>
        <dbReference type="SMART" id="SM00245"/>
    </source>
</evidence>
<name>A0A2T7BGV9_9BACT</name>
<dbReference type="AlphaFoldDB" id="A0A2T7BGV9"/>
<dbReference type="InterPro" id="IPR005151">
    <property type="entry name" value="Tail-specific_protease"/>
</dbReference>
<dbReference type="Pfam" id="PF11818">
    <property type="entry name" value="DUF3340"/>
    <property type="match status" value="1"/>
</dbReference>
<dbReference type="PANTHER" id="PTHR32060">
    <property type="entry name" value="TAIL-SPECIFIC PROTEASE"/>
    <property type="match status" value="1"/>
</dbReference>
<evidence type="ECO:0000256" key="4">
    <source>
        <dbReference type="SAM" id="SignalP"/>
    </source>
</evidence>
<accession>A0A2T7BGV9</accession>
<organism evidence="6 7">
    <name type="scientific">Chitinophaga parva</name>
    <dbReference type="NCBI Taxonomy" id="2169414"/>
    <lineage>
        <taxon>Bacteria</taxon>
        <taxon>Pseudomonadati</taxon>
        <taxon>Bacteroidota</taxon>
        <taxon>Chitinophagia</taxon>
        <taxon>Chitinophagales</taxon>
        <taxon>Chitinophagaceae</taxon>
        <taxon>Chitinophaga</taxon>
    </lineage>
</organism>
<dbReference type="SMART" id="SM00245">
    <property type="entry name" value="TSPc"/>
    <property type="match status" value="1"/>
</dbReference>
<proteinExistence type="predicted"/>
<dbReference type="InterPro" id="IPR020992">
    <property type="entry name" value="Tail_Prtase_C"/>
</dbReference>
<dbReference type="InterPro" id="IPR029045">
    <property type="entry name" value="ClpP/crotonase-like_dom_sf"/>
</dbReference>
<dbReference type="OrthoDB" id="9812068at2"/>
<dbReference type="CDD" id="cd07560">
    <property type="entry name" value="Peptidase_S41_CPP"/>
    <property type="match status" value="1"/>
</dbReference>
<dbReference type="Pfam" id="PF03572">
    <property type="entry name" value="Peptidase_S41"/>
    <property type="match status" value="1"/>
</dbReference>
<keyword evidence="4" id="KW-0732">Signal</keyword>
<feature type="signal peptide" evidence="4">
    <location>
        <begin position="1"/>
        <end position="25"/>
    </location>
</feature>
<keyword evidence="3" id="KW-0720">Serine protease</keyword>
<dbReference type="InterPro" id="IPR004447">
    <property type="entry name" value="Peptidase_S41A"/>
</dbReference>
<dbReference type="GO" id="GO:0006508">
    <property type="term" value="P:proteolysis"/>
    <property type="evidence" value="ECO:0007669"/>
    <property type="project" value="UniProtKB-KW"/>
</dbReference>
<reference evidence="6 7" key="1">
    <citation type="submission" date="2018-04" db="EMBL/GenBank/DDBJ databases">
        <title>Chitinophaga fuyangensis sp. nov., isolated from soil in a chemical factory.</title>
        <authorList>
            <person name="Chen K."/>
        </authorList>
    </citation>
    <scope>NUCLEOTIDE SEQUENCE [LARGE SCALE GENOMIC DNA]</scope>
    <source>
        <strain evidence="6 7">LY-1</strain>
    </source>
</reference>
<dbReference type="Pfam" id="PF17804">
    <property type="entry name" value="TSP_NTD"/>
    <property type="match status" value="1"/>
</dbReference>
<dbReference type="RefSeq" id="WP_108687366.1">
    <property type="nucleotide sequence ID" value="NZ_QCYK01000002.1"/>
</dbReference>
<keyword evidence="2" id="KW-0378">Hydrolase</keyword>
<sequence>MQRRKFAWLMAVLGVSWLRWSTATAGMQPGQDTLLVSLGKVLKAHHYHPAHIDDAFSAQVWRTFLHTLDPSDNVFCQEDLDQLRPFEHRLDDELEGRAPVAFLPAVTALYQHRLAAALEADSMLALQPFQYHAHDQVRADGGSGQGYAATEKVWHERRSMSLKYLALQYRSALQKGSLADSSDAVQEATARQKAIADITARYHKLLALTNTPELFNILAGAICHQMDPHTDYFPPAAAAAPSAMGAVADRMKSNMLLGTALIHRNNHLYGYIVLPAFYLDTVRGFHCADDLAKALASMDSSHVEGLIIDLRNNSGGSLLEVQAMVGMLVKGEAVVQLKGKDLEPALLKSTTAQPIYNGPLAVLVNSQTASAAELFTAAMQDYGRAVICGSPTFGKGTVQRPFPVGAEQGYVKVTFEQLFRVNGSSTQYRGVTPDLLLPDLYQFGKRREATRPQVLPWDSIPPAHITRWEGAPQVAQLKAKVHRMMDDTLYAAITQKSKWLAAHDTAMVPLEVAAYLQFADARRQNLEALNQLLKLPADRQDQASPASFSFMEDAAAYQRWLHLVQADLFVHAATGVLEAWVARS</sequence>
<feature type="chain" id="PRO_5015729671" description="Tail specific protease domain-containing protein" evidence="4">
    <location>
        <begin position="26"/>
        <end position="584"/>
    </location>
</feature>
<evidence type="ECO:0000256" key="3">
    <source>
        <dbReference type="ARBA" id="ARBA00022825"/>
    </source>
</evidence>
<dbReference type="InterPro" id="IPR040573">
    <property type="entry name" value="TSP_N"/>
</dbReference>
<evidence type="ECO:0000256" key="1">
    <source>
        <dbReference type="ARBA" id="ARBA00022670"/>
    </source>
</evidence>
<gene>
    <name evidence="6" type="ORF">DCC81_14675</name>
</gene>
<dbReference type="EMBL" id="QCYK01000002">
    <property type="protein sequence ID" value="PUZ25526.1"/>
    <property type="molecule type" value="Genomic_DNA"/>
</dbReference>
<dbReference type="PANTHER" id="PTHR32060:SF22">
    <property type="entry name" value="CARBOXYL-TERMINAL-PROCESSING PEPTIDASE 3, CHLOROPLASTIC"/>
    <property type="match status" value="1"/>
</dbReference>
<dbReference type="GO" id="GO:0007165">
    <property type="term" value="P:signal transduction"/>
    <property type="evidence" value="ECO:0007669"/>
    <property type="project" value="TreeGrafter"/>
</dbReference>